<gene>
    <name evidence="1" type="ORF">R69888_06491</name>
</gene>
<evidence type="ECO:0000313" key="2">
    <source>
        <dbReference type="Proteomes" id="UP000672526"/>
    </source>
</evidence>
<comment type="caution">
    <text evidence="1">The sequence shown here is derived from an EMBL/GenBank/DDBJ whole genome shotgun (WGS) entry which is preliminary data.</text>
</comment>
<reference evidence="1 2" key="1">
    <citation type="submission" date="2021-02" db="EMBL/GenBank/DDBJ databases">
        <authorList>
            <person name="Vanwijnsberghe S."/>
        </authorList>
    </citation>
    <scope>NUCLEOTIDE SEQUENCE [LARGE SCALE GENOMIC DNA]</scope>
    <source>
        <strain evidence="1 2">LMG 31837</strain>
    </source>
</reference>
<sequence>MLVTDTSWAEFHPVRRALADPYQAWRCVGWTSETMNFLIVASPGARSHVQLPDGWLVGGPEALLEATAQMEKGSFSVYVVGRATDDGNVSFDQVTGIWRERNQMGDVPSFWYAIGGGEPQPCSRFRRRSEALPELVSELIIDARAVSPQVNR</sequence>
<organism evidence="1 2">
    <name type="scientific">Paraburkholderia haematera</name>
    <dbReference type="NCBI Taxonomy" id="2793077"/>
    <lineage>
        <taxon>Bacteria</taxon>
        <taxon>Pseudomonadati</taxon>
        <taxon>Pseudomonadota</taxon>
        <taxon>Betaproteobacteria</taxon>
        <taxon>Burkholderiales</taxon>
        <taxon>Burkholderiaceae</taxon>
        <taxon>Paraburkholderia</taxon>
    </lineage>
</organism>
<proteinExistence type="predicted"/>
<keyword evidence="2" id="KW-1185">Reference proteome</keyword>
<dbReference type="Proteomes" id="UP000672526">
    <property type="component" value="Unassembled WGS sequence"/>
</dbReference>
<dbReference type="EMBL" id="CAJNBK010000036">
    <property type="protein sequence ID" value="CAE6829451.1"/>
    <property type="molecule type" value="Genomic_DNA"/>
</dbReference>
<evidence type="ECO:0000313" key="1">
    <source>
        <dbReference type="EMBL" id="CAE6829451.1"/>
    </source>
</evidence>
<protein>
    <submittedName>
        <fullName evidence="1">Uncharacterized protein</fullName>
    </submittedName>
</protein>
<accession>A0ABN7N1K9</accession>
<name>A0ABN7N1K9_9BURK</name>
<dbReference type="RefSeq" id="WP_211616750.1">
    <property type="nucleotide sequence ID" value="NZ_CAJNBK010000036.1"/>
</dbReference>